<dbReference type="SUPFAM" id="SSF53474">
    <property type="entry name" value="alpha/beta-Hydrolases"/>
    <property type="match status" value="1"/>
</dbReference>
<sequence length="209" mass="22302">MSLLFLHGWAFDGSIWDDVISRLGRFRCLVDDRGYFGAPVSALTDGPVLLVTHSFGTMRALGALPAQCRGLVAINGFDCFGARTDFPGVPPRLIDRMLGRLAGDAEAVVADFRARCGAPPAQGEINREPLEHDLIAMRDGDARQAGGSLPILSIQGGADPIMPPAMRAAVFAGAAQVERIERTDGGHLLPVTDPDYCAVMIERFADNLA</sequence>
<gene>
    <name evidence="1" type="ORF">AB433_13320</name>
</gene>
<evidence type="ECO:0000313" key="2">
    <source>
        <dbReference type="Proteomes" id="UP000035287"/>
    </source>
</evidence>
<dbReference type="PATRIC" id="fig|1348774.3.peg.2800"/>
<protein>
    <recommendedName>
        <fullName evidence="3">AB hydrolase-1 domain-containing protein</fullName>
    </recommendedName>
</protein>
<dbReference type="EMBL" id="CP011770">
    <property type="protein sequence ID" value="AKM11837.1"/>
    <property type="molecule type" value="Genomic_DNA"/>
</dbReference>
<dbReference type="Proteomes" id="UP000035287">
    <property type="component" value="Chromosome"/>
</dbReference>
<proteinExistence type="predicted"/>
<reference evidence="1 2" key="1">
    <citation type="submission" date="2015-06" db="EMBL/GenBank/DDBJ databases">
        <authorList>
            <person name="Zeng Y."/>
            <person name="Huang Y."/>
        </authorList>
    </citation>
    <scope>NUCLEOTIDE SEQUENCE [LARGE SCALE GENOMIC DNA]</scope>
    <source>
        <strain evidence="1 2">PQ-2</strain>
    </source>
</reference>
<accession>A0A0G3XKR8</accession>
<evidence type="ECO:0000313" key="1">
    <source>
        <dbReference type="EMBL" id="AKM11837.1"/>
    </source>
</evidence>
<keyword evidence="2" id="KW-1185">Reference proteome</keyword>
<dbReference type="Gene3D" id="3.40.50.1820">
    <property type="entry name" value="alpha/beta hydrolase"/>
    <property type="match status" value="1"/>
</dbReference>
<dbReference type="InterPro" id="IPR029058">
    <property type="entry name" value="AB_hydrolase_fold"/>
</dbReference>
<evidence type="ECO:0008006" key="3">
    <source>
        <dbReference type="Google" id="ProtNLM"/>
    </source>
</evidence>
<dbReference type="AlphaFoldDB" id="A0A0G3XKR8"/>
<dbReference type="STRING" id="1348774.AB433_13320"/>
<organism evidence="1 2">
    <name type="scientific">Croceicoccus naphthovorans</name>
    <dbReference type="NCBI Taxonomy" id="1348774"/>
    <lineage>
        <taxon>Bacteria</taxon>
        <taxon>Pseudomonadati</taxon>
        <taxon>Pseudomonadota</taxon>
        <taxon>Alphaproteobacteria</taxon>
        <taxon>Sphingomonadales</taxon>
        <taxon>Erythrobacteraceae</taxon>
        <taxon>Croceicoccus</taxon>
    </lineage>
</organism>
<dbReference type="KEGG" id="cna:AB433_13320"/>
<name>A0A0G3XKR8_9SPHN</name>